<evidence type="ECO:0000313" key="2">
    <source>
        <dbReference type="EMBL" id="MDM8562290.1"/>
    </source>
</evidence>
<feature type="signal peptide" evidence="1">
    <location>
        <begin position="1"/>
        <end position="25"/>
    </location>
</feature>
<protein>
    <recommendedName>
        <fullName evidence="4">IgGFc-binding protein N-terminal domain-containing protein</fullName>
    </recommendedName>
</protein>
<evidence type="ECO:0008006" key="4">
    <source>
        <dbReference type="Google" id="ProtNLM"/>
    </source>
</evidence>
<sequence length="459" mass="49019">LKKKLLPSAMALGLASGMFCTPAHAIHVAADGMGQVLLAPIYQAMPGQSTLITLINTSTSHAVKVKAVIRSKKHCVEVLDFLIYLTPGDVWRGTIYNKGGQAYLSSNDDSIRNLPNIDSFASIHPVDFPLFNQRLEEGNPKIDTDDDINEMGIIEFIGHYSVSGVVNPGVGAPVTITQGMDKFSLARIFDMGVQEIEARNSTKCPNSAAPPGIAAATCPVRVNDPANLKLRGNIEIVTESGRMAYQMTALDGTVGSLVIGNPSLNIDVSTETAIGDAWGYNASYTPYDNILEIEQAIATSAAYGSYENGISYQGGSGLSRYTGIQVSFPTKYRHRGDVCHTGAAVLTRLGQYYPPFTLNGDVTFQNVSFDNQEHSVKVGSSVSGGDVVLEALTDCSNMLMSPTLFNYDSGAYHFGLLATQSGYGSCGYAGVPALVQTYKYLADSSGNTEQHMFVPASTK</sequence>
<evidence type="ECO:0000256" key="1">
    <source>
        <dbReference type="SAM" id="SignalP"/>
    </source>
</evidence>
<feature type="chain" id="PRO_5046313061" description="IgGFc-binding protein N-terminal domain-containing protein" evidence="1">
    <location>
        <begin position="26"/>
        <end position="459"/>
    </location>
</feature>
<comment type="caution">
    <text evidence="2">The sequence shown here is derived from an EMBL/GenBank/DDBJ whole genome shotgun (WGS) entry which is preliminary data.</text>
</comment>
<proteinExistence type="predicted"/>
<name>A0ABT7VRL9_9GAMM</name>
<feature type="non-terminal residue" evidence="2">
    <location>
        <position position="1"/>
    </location>
</feature>
<evidence type="ECO:0000313" key="3">
    <source>
        <dbReference type="Proteomes" id="UP001171945"/>
    </source>
</evidence>
<dbReference type="EMBL" id="JAUCGM010000107">
    <property type="protein sequence ID" value="MDM8562290.1"/>
    <property type="molecule type" value="Genomic_DNA"/>
</dbReference>
<reference evidence="2" key="1">
    <citation type="submission" date="2023-06" db="EMBL/GenBank/DDBJ databases">
        <title>Uncultivated large filamentous bacteria from sulfidic sediments reveal new species and different genomic features in energy metabolism and defense.</title>
        <authorList>
            <person name="Fonseca A."/>
        </authorList>
    </citation>
    <scope>NUCLEOTIDE SEQUENCE</scope>
    <source>
        <strain evidence="2">HSG4</strain>
    </source>
</reference>
<organism evidence="2 3">
    <name type="scientific">Candidatus Marithioploca araucensis</name>
    <dbReference type="NCBI Taxonomy" id="70273"/>
    <lineage>
        <taxon>Bacteria</taxon>
        <taxon>Pseudomonadati</taxon>
        <taxon>Pseudomonadota</taxon>
        <taxon>Gammaproteobacteria</taxon>
        <taxon>Thiotrichales</taxon>
        <taxon>Thiotrichaceae</taxon>
        <taxon>Candidatus Marithioploca</taxon>
    </lineage>
</organism>
<dbReference type="Proteomes" id="UP001171945">
    <property type="component" value="Unassembled WGS sequence"/>
</dbReference>
<accession>A0ABT7VRL9</accession>
<keyword evidence="1" id="KW-0732">Signal</keyword>
<gene>
    <name evidence="2" type="ORF">QUF54_02950</name>
</gene>
<keyword evidence="3" id="KW-1185">Reference proteome</keyword>